<proteinExistence type="predicted"/>
<feature type="transmembrane region" description="Helical" evidence="5">
    <location>
        <begin position="89"/>
        <end position="106"/>
    </location>
</feature>
<keyword evidence="3 5" id="KW-1133">Transmembrane helix</keyword>
<evidence type="ECO:0000313" key="7">
    <source>
        <dbReference type="EMBL" id="SHK71835.1"/>
    </source>
</evidence>
<feature type="domain" description="Methylamine utilisation protein MauE" evidence="6">
    <location>
        <begin position="2"/>
        <end position="105"/>
    </location>
</feature>
<dbReference type="EMBL" id="FRAM01000006">
    <property type="protein sequence ID" value="SHK71835.1"/>
    <property type="molecule type" value="Genomic_DNA"/>
</dbReference>
<reference evidence="8" key="1">
    <citation type="submission" date="2016-11" db="EMBL/GenBank/DDBJ databases">
        <authorList>
            <person name="Varghese N."/>
            <person name="Submissions S."/>
        </authorList>
    </citation>
    <scope>NUCLEOTIDE SEQUENCE [LARGE SCALE GENOMIC DNA]</scope>
    <source>
        <strain evidence="8">DSM 18016</strain>
    </source>
</reference>
<protein>
    <recommendedName>
        <fullName evidence="6">Methylamine utilisation protein MauE domain-containing protein</fullName>
    </recommendedName>
</protein>
<dbReference type="Pfam" id="PF07291">
    <property type="entry name" value="MauE"/>
    <property type="match status" value="1"/>
</dbReference>
<feature type="transmembrane region" description="Helical" evidence="5">
    <location>
        <begin position="126"/>
        <end position="144"/>
    </location>
</feature>
<sequence length="466" mass="53626">MLDFENFQIQIAQSPLLSAYANYIPYAVIISEMVIAILLSVPKFRLIGLYASFGIMSAFTVYIYLILNFSDFIPCSCGGILEKMGWTEHLIFNIGSVILAGFAILIQKKEQREKNRDEKTLLKRGFLLMVMGAISSILVIYLFYSSEYIIKKENNFTRRFIPHAIRNPQKIDLGVNSYYFAGQHGDTIFLGNRTAPLLIGQVNPGFDKLLTDTLHIDNASLPFREVKLQVQYPHYNLSDGYTPVIFEGILPNLTASLAMYRKAYFSKAIMVRPHLYIFRAQSSKTRETVMGSLSTRNNNAVKLNDSFLEKQIDGIFDTDGNFIMDSFNQNIIYTYFYRNEYRIMDSTLRLTGKGRTIDTVSHAKLDIVTLRDGSVKLKSPPFKVNQNQAAYKNLLYNESNLRGQHESVKMWQNSSIIDVYHYPTATYQYSFYINREGQDKMRSLLVTSKHLYILSGNQLIRYQRTR</sequence>
<dbReference type="STRING" id="216903.SAMN05444371_3438"/>
<organism evidence="7 8">
    <name type="scientific">Epilithonimonas mollis</name>
    <dbReference type="NCBI Taxonomy" id="216903"/>
    <lineage>
        <taxon>Bacteria</taxon>
        <taxon>Pseudomonadati</taxon>
        <taxon>Bacteroidota</taxon>
        <taxon>Flavobacteriia</taxon>
        <taxon>Flavobacteriales</taxon>
        <taxon>Weeksellaceae</taxon>
        <taxon>Chryseobacterium group</taxon>
        <taxon>Epilithonimonas</taxon>
    </lineage>
</organism>
<evidence type="ECO:0000256" key="4">
    <source>
        <dbReference type="ARBA" id="ARBA00023136"/>
    </source>
</evidence>
<dbReference type="AlphaFoldDB" id="A0A1M6URK5"/>
<evidence type="ECO:0000256" key="3">
    <source>
        <dbReference type="ARBA" id="ARBA00022989"/>
    </source>
</evidence>
<feature type="transmembrane region" description="Helical" evidence="5">
    <location>
        <begin position="23"/>
        <end position="41"/>
    </location>
</feature>
<evidence type="ECO:0000313" key="8">
    <source>
        <dbReference type="Proteomes" id="UP000184498"/>
    </source>
</evidence>
<feature type="transmembrane region" description="Helical" evidence="5">
    <location>
        <begin position="48"/>
        <end position="69"/>
    </location>
</feature>
<keyword evidence="4 5" id="KW-0472">Membrane</keyword>
<dbReference type="GO" id="GO:0030416">
    <property type="term" value="P:methylamine metabolic process"/>
    <property type="evidence" value="ECO:0007669"/>
    <property type="project" value="InterPro"/>
</dbReference>
<dbReference type="InterPro" id="IPR009908">
    <property type="entry name" value="Methylamine_util_MauE"/>
</dbReference>
<keyword evidence="2 5" id="KW-0812">Transmembrane</keyword>
<evidence type="ECO:0000256" key="1">
    <source>
        <dbReference type="ARBA" id="ARBA00004141"/>
    </source>
</evidence>
<evidence type="ECO:0000256" key="5">
    <source>
        <dbReference type="SAM" id="Phobius"/>
    </source>
</evidence>
<name>A0A1M6URK5_9FLAO</name>
<accession>A0A1M6URK5</accession>
<comment type="subcellular location">
    <subcellularLocation>
        <location evidence="1">Membrane</location>
        <topology evidence="1">Multi-pass membrane protein</topology>
    </subcellularLocation>
</comment>
<dbReference type="Proteomes" id="UP000184498">
    <property type="component" value="Unassembled WGS sequence"/>
</dbReference>
<evidence type="ECO:0000256" key="2">
    <source>
        <dbReference type="ARBA" id="ARBA00022692"/>
    </source>
</evidence>
<keyword evidence="8" id="KW-1185">Reference proteome</keyword>
<dbReference type="GO" id="GO:0016020">
    <property type="term" value="C:membrane"/>
    <property type="evidence" value="ECO:0007669"/>
    <property type="project" value="UniProtKB-SubCell"/>
</dbReference>
<gene>
    <name evidence="7" type="ORF">SAMN05444371_3438</name>
</gene>
<evidence type="ECO:0000259" key="6">
    <source>
        <dbReference type="Pfam" id="PF07291"/>
    </source>
</evidence>